<dbReference type="CDD" id="cd03057">
    <property type="entry name" value="GST_N_Beta"/>
    <property type="match status" value="1"/>
</dbReference>
<dbReference type="InterPro" id="IPR004045">
    <property type="entry name" value="Glutathione_S-Trfase_N"/>
</dbReference>
<evidence type="ECO:0000313" key="3">
    <source>
        <dbReference type="EMBL" id="MEC4720950.1"/>
    </source>
</evidence>
<feature type="domain" description="GST N-terminal" evidence="1">
    <location>
        <begin position="1"/>
        <end position="82"/>
    </location>
</feature>
<feature type="domain" description="GST C-terminal" evidence="2">
    <location>
        <begin position="96"/>
        <end position="228"/>
    </location>
</feature>
<dbReference type="InterPro" id="IPR010987">
    <property type="entry name" value="Glutathione-S-Trfase_C-like"/>
</dbReference>
<name>A0ABU6JBB9_9BURK</name>
<dbReference type="InterPro" id="IPR036249">
    <property type="entry name" value="Thioredoxin-like_sf"/>
</dbReference>
<protein>
    <submittedName>
        <fullName evidence="3">Glutathione S-transferase family protein</fullName>
    </submittedName>
</protein>
<dbReference type="PROSITE" id="PS50404">
    <property type="entry name" value="GST_NTER"/>
    <property type="match status" value="1"/>
</dbReference>
<dbReference type="Gene3D" id="3.40.30.10">
    <property type="entry name" value="Glutaredoxin"/>
    <property type="match status" value="1"/>
</dbReference>
<comment type="caution">
    <text evidence="3">The sequence shown here is derived from an EMBL/GenBank/DDBJ whole genome shotgun (WGS) entry which is preliminary data.</text>
</comment>
<dbReference type="Pfam" id="PF13409">
    <property type="entry name" value="GST_N_2"/>
    <property type="match status" value="1"/>
</dbReference>
<reference evidence="3 4" key="1">
    <citation type="submission" date="2023-10" db="EMBL/GenBank/DDBJ databases">
        <title>Noviherbaspirillum sp. CPCC 100848 genome assembly.</title>
        <authorList>
            <person name="Li X.Y."/>
            <person name="Fang X.M."/>
        </authorList>
    </citation>
    <scope>NUCLEOTIDE SEQUENCE [LARGE SCALE GENOMIC DNA]</scope>
    <source>
        <strain evidence="3 4">CPCC 100848</strain>
    </source>
</reference>
<dbReference type="SFLD" id="SFLDS00019">
    <property type="entry name" value="Glutathione_Transferase_(cytos"/>
    <property type="match status" value="1"/>
</dbReference>
<gene>
    <name evidence="3" type="ORF">RY831_17425</name>
</gene>
<dbReference type="InterPro" id="IPR040079">
    <property type="entry name" value="Glutathione_S-Trfase"/>
</dbReference>
<proteinExistence type="predicted"/>
<dbReference type="Gene3D" id="1.20.1050.10">
    <property type="match status" value="1"/>
</dbReference>
<evidence type="ECO:0000259" key="1">
    <source>
        <dbReference type="PROSITE" id="PS50404"/>
    </source>
</evidence>
<dbReference type="SUPFAM" id="SSF52833">
    <property type="entry name" value="Thioredoxin-like"/>
    <property type="match status" value="1"/>
</dbReference>
<dbReference type="RefSeq" id="WP_326507658.1">
    <property type="nucleotide sequence ID" value="NZ_JAWIIV010000014.1"/>
</dbReference>
<dbReference type="SUPFAM" id="SSF47616">
    <property type="entry name" value="GST C-terminal domain-like"/>
    <property type="match status" value="1"/>
</dbReference>
<accession>A0ABU6JBB9</accession>
<dbReference type="InterPro" id="IPR036282">
    <property type="entry name" value="Glutathione-S-Trfase_C_sf"/>
</dbReference>
<evidence type="ECO:0000259" key="2">
    <source>
        <dbReference type="PROSITE" id="PS50405"/>
    </source>
</evidence>
<evidence type="ECO:0000313" key="4">
    <source>
        <dbReference type="Proteomes" id="UP001352263"/>
    </source>
</evidence>
<dbReference type="EMBL" id="JAWIIV010000014">
    <property type="protein sequence ID" value="MEC4720950.1"/>
    <property type="molecule type" value="Genomic_DNA"/>
</dbReference>
<keyword evidence="4" id="KW-1185">Reference proteome</keyword>
<dbReference type="PANTHER" id="PTHR44051">
    <property type="entry name" value="GLUTATHIONE S-TRANSFERASE-RELATED"/>
    <property type="match status" value="1"/>
</dbReference>
<dbReference type="PROSITE" id="PS50405">
    <property type="entry name" value="GST_CTER"/>
    <property type="match status" value="1"/>
</dbReference>
<dbReference type="PANTHER" id="PTHR44051:SF8">
    <property type="entry name" value="GLUTATHIONE S-TRANSFERASE GSTA"/>
    <property type="match status" value="1"/>
</dbReference>
<organism evidence="3 4">
    <name type="scientific">Noviherbaspirillum album</name>
    <dbReference type="NCBI Taxonomy" id="3080276"/>
    <lineage>
        <taxon>Bacteria</taxon>
        <taxon>Pseudomonadati</taxon>
        <taxon>Pseudomonadota</taxon>
        <taxon>Betaproteobacteria</taxon>
        <taxon>Burkholderiales</taxon>
        <taxon>Oxalobacteraceae</taxon>
        <taxon>Noviherbaspirillum</taxon>
    </lineage>
</organism>
<dbReference type="Proteomes" id="UP001352263">
    <property type="component" value="Unassembled WGS sequence"/>
</dbReference>
<sequence length="239" mass="26581">MEPVLFYGVPSGCSLASIIALEWLGRPYRLSRVEMMEQPWPSAFARINPKMKTPALVLGDGDTLTESLAILMHIARRGQEGSGTTERIPSRAAGAKSPDDGLAEMLAYLTTDFFNAFGPLWLAYESGELDAGSKAMLRKLGETDVRREFAYLNRHLAKKDWLLGGEVPTVADAYLYAVARWADYHDIFNLEREYPEVFRLLSKLRQEPAVQFAVAIENGEDVRGNGAFLGHVTLQDALK</sequence>
<dbReference type="Pfam" id="PF13410">
    <property type="entry name" value="GST_C_2"/>
    <property type="match status" value="1"/>
</dbReference>